<dbReference type="EMBL" id="JABFRW010000102">
    <property type="protein sequence ID" value="NOT34234.1"/>
    <property type="molecule type" value="Genomic_DNA"/>
</dbReference>
<gene>
    <name evidence="2" type="ORF">HOP12_08710</name>
</gene>
<evidence type="ECO:0000256" key="1">
    <source>
        <dbReference type="SAM" id="Phobius"/>
    </source>
</evidence>
<sequence length="468" mass="52138">MNAQTSLPAAGVARSATAREFLAVVFRRKWIIIGLFVVASVTVLSVAFTTRTSYQSFGEVLIKRGEQESLLQPNRRMSGWEEELASEIEVVRSAPVQMRAQQLLDQQASEGLPRIDLGSGSVGAEVKGESNVILIGYVHSDPKIAERACNAVVTAYVEHRLKTLNLAYPKEFFDAEVKKVTEDLDRYETLRRNFARGSDAYAIEDQTRNLVSSLLSMRQRRTEIDADLRSARSNLEQIEKFASQPDLDSPTMGQGANEQVLVDLKLRVLGQETRLAQLRERYREDSPEIVNGVATLETLRGFLQREVQSRVEVSRGQVRSVESRLKPLDDEIARVETSLASMPSKEMTLSEIDREVGVLKDRYRDLVNRSDQARITEQTTPMINVLVLHPPGPARPTNARDYVRLALAPAFSLLVGIGLAFFADGLDPRVRTPGDLESTLQLPVLASVTERRRRRGTGSHSARQAVAS</sequence>
<dbReference type="PANTHER" id="PTHR32309">
    <property type="entry name" value="TYROSINE-PROTEIN KINASE"/>
    <property type="match status" value="1"/>
</dbReference>
<dbReference type="AlphaFoldDB" id="A0A849SNQ1"/>
<dbReference type="InterPro" id="IPR050445">
    <property type="entry name" value="Bact_polysacc_biosynth/exp"/>
</dbReference>
<comment type="caution">
    <text evidence="2">The sequence shown here is derived from an EMBL/GenBank/DDBJ whole genome shotgun (WGS) entry which is preliminary data.</text>
</comment>
<protein>
    <recommendedName>
        <fullName evidence="4">Polysaccharide chain length determinant N-terminal domain-containing protein</fullName>
    </recommendedName>
</protein>
<evidence type="ECO:0000313" key="2">
    <source>
        <dbReference type="EMBL" id="NOT34234.1"/>
    </source>
</evidence>
<keyword evidence="1" id="KW-1133">Transmembrane helix</keyword>
<keyword evidence="1" id="KW-0812">Transmembrane</keyword>
<reference evidence="2 3" key="1">
    <citation type="submission" date="2020-04" db="EMBL/GenBank/DDBJ databases">
        <title>Metagenomic profiling of ammonia- and methane-oxidizing microorganisms in a Dutch drinking water treatment plant.</title>
        <authorList>
            <person name="Poghosyan L."/>
            <person name="Leucker S."/>
        </authorList>
    </citation>
    <scope>NUCLEOTIDE SEQUENCE [LARGE SCALE GENOMIC DNA]</scope>
    <source>
        <strain evidence="2">S-RSF-IL-03</strain>
    </source>
</reference>
<proteinExistence type="predicted"/>
<keyword evidence="1" id="KW-0472">Membrane</keyword>
<evidence type="ECO:0008006" key="4">
    <source>
        <dbReference type="Google" id="ProtNLM"/>
    </source>
</evidence>
<dbReference type="Proteomes" id="UP000580839">
    <property type="component" value="Unassembled WGS sequence"/>
</dbReference>
<accession>A0A849SNQ1</accession>
<feature type="transmembrane region" description="Helical" evidence="1">
    <location>
        <begin position="30"/>
        <end position="48"/>
    </location>
</feature>
<organism evidence="2 3">
    <name type="scientific">Eiseniibacteriota bacterium</name>
    <dbReference type="NCBI Taxonomy" id="2212470"/>
    <lineage>
        <taxon>Bacteria</taxon>
        <taxon>Candidatus Eiseniibacteriota</taxon>
    </lineage>
</organism>
<evidence type="ECO:0000313" key="3">
    <source>
        <dbReference type="Proteomes" id="UP000580839"/>
    </source>
</evidence>
<dbReference type="PANTHER" id="PTHR32309:SF31">
    <property type="entry name" value="CAPSULAR EXOPOLYSACCHARIDE FAMILY"/>
    <property type="match status" value="1"/>
</dbReference>
<name>A0A849SNQ1_UNCEI</name>